<protein>
    <submittedName>
        <fullName evidence="1">Uncharacterized protein</fullName>
    </submittedName>
</protein>
<comment type="caution">
    <text evidence="1">The sequence shown here is derived from an EMBL/GenBank/DDBJ whole genome shotgun (WGS) entry which is preliminary data.</text>
</comment>
<reference evidence="1 2" key="1">
    <citation type="submission" date="2020-08" db="EMBL/GenBank/DDBJ databases">
        <title>Genomic Encyclopedia of Type Strains, Phase IV (KMG-V): Genome sequencing to study the core and pangenomes of soil and plant-associated prokaryotes.</title>
        <authorList>
            <person name="Whitman W."/>
        </authorList>
    </citation>
    <scope>NUCLEOTIDE SEQUENCE [LARGE SCALE GENOMIC DNA]</scope>
    <source>
        <strain evidence="1 2">X5P3</strain>
    </source>
</reference>
<name>A0A7W7ZRI8_9BACT</name>
<evidence type="ECO:0000313" key="2">
    <source>
        <dbReference type="Proteomes" id="UP000584867"/>
    </source>
</evidence>
<accession>A0A7W7ZRI8</accession>
<evidence type="ECO:0000313" key="1">
    <source>
        <dbReference type="EMBL" id="MBB5064407.1"/>
    </source>
</evidence>
<dbReference type="Proteomes" id="UP000584867">
    <property type="component" value="Unassembled WGS sequence"/>
</dbReference>
<proteinExistence type="predicted"/>
<sequence>MQPTRRHYFFAGEYFPLLYLPYMQPIPPQILEYLPPVPPGYDIGYYDGYGLVYDPNTLMIISVIDLYRY</sequence>
<dbReference type="EMBL" id="JACHIO010000010">
    <property type="protein sequence ID" value="MBB5064407.1"/>
    <property type="molecule type" value="Genomic_DNA"/>
</dbReference>
<dbReference type="AlphaFoldDB" id="A0A7W7ZRI8"/>
<gene>
    <name evidence="1" type="ORF">HDF15_002761</name>
</gene>
<dbReference type="RefSeq" id="WP_184256282.1">
    <property type="nucleotide sequence ID" value="NZ_JACHIO010000010.1"/>
</dbReference>
<organism evidence="1 2">
    <name type="scientific">Granulicella mallensis</name>
    <dbReference type="NCBI Taxonomy" id="940614"/>
    <lineage>
        <taxon>Bacteria</taxon>
        <taxon>Pseudomonadati</taxon>
        <taxon>Acidobacteriota</taxon>
        <taxon>Terriglobia</taxon>
        <taxon>Terriglobales</taxon>
        <taxon>Acidobacteriaceae</taxon>
        <taxon>Granulicella</taxon>
    </lineage>
</organism>